<accession>A0A562TS06</accession>
<dbReference type="InterPro" id="IPR046020">
    <property type="entry name" value="DUF5977"/>
</dbReference>
<evidence type="ECO:0000313" key="4">
    <source>
        <dbReference type="Proteomes" id="UP000317010"/>
    </source>
</evidence>
<dbReference type="Proteomes" id="UP000317010">
    <property type="component" value="Unassembled WGS sequence"/>
</dbReference>
<feature type="signal peptide" evidence="1">
    <location>
        <begin position="1"/>
        <end position="24"/>
    </location>
</feature>
<dbReference type="Pfam" id="PF19404">
    <property type="entry name" value="DUF5977"/>
    <property type="match status" value="1"/>
</dbReference>
<feature type="domain" description="DUF5977" evidence="2">
    <location>
        <begin position="1317"/>
        <end position="1380"/>
    </location>
</feature>
<sequence length="1476" mass="160260">MKLSYLILCFTICLCLNVSGQSTAINNNIVPQVPQVASLMKFTETPVSYFNGTANVSVPIYEIKSGNLSYPITLNYNTSGIKVAEEAGIVGLGWNISTNAAIIDPIGNGANFGGPDIAPPSVTGPPSQTLPSLTNIISEGEVFKNSQGVCTAFPQFNFQGTTANYDPNTRILSVDGITAKFVNPNGSAYNNWVCVDGQNIKLIENGGTYIAITPDGTKYIFDDYIQASSIQGGQNYTSTTYLDTIISTTGKKIVFKYANSPSSLQPVIMTRLQSWTRDNVAAQPGLSDAFTYTQLTEKFLSEIDFDNGKVEFNYTGRTDFASQELSSITVWHTTDTSPFKTINFNYDYFSYPEGNYGDFTTDNQTVLTGWNAAPAVASSLATQSYRQQRLRLLSVQVNSDPPYSFTYDSTPMPFKTSWAQDIWGYFNGNTTKSLLPDYNYLPFTGTQVPLSIITDAEQGLVTFADRSAHFNFMKAGILNTITYPTGGYTAFEYEPNTFTNNQGGSNITDAIQTVNAIGNGAQVQEFDIPDLGFMDSNFNDVNPTEITVRLFCGSAGGTGVCDYSTLGQPGGCTGYDYSPGVQPLDAANAGGLWALIQVEDASGNWNTPANFTSTSSYLENIFDWHNTDILPNPNATTGSCTLSNMTKNLPPGHYRIIANYPNTLTNGALGGPFATISVSYKTWSTTVPYNTGPGLRIKTITDYSAGGQVTMKKNITYSGGQLMTQPIFYRYLYNDNHPVFGSPICQASGTLWGATVACLDPTGATCNCFTNVVVPRTVEIVYSDPVIPYSFSANGSLFGYSTVYEQRVDGLGNDQGRTMYSFKCEPDNYMFSGWNLPGTRSAAYLDNGKLIEQQEQKDVSGQYQTLHTTHYDYTIGNPATYWGFKCEYRANTVQCDNTYAGDPIISSSTIGNFTFIFVDTPAEGGGSYGPQNNSAPSAESSVYNLVDGNQFLHFYPIHTGHVNLLDKIETTYDSANPIVTTTTYTYNALNQQSSATTVQSDGKTYVNKTYYTADYTSSSSTDFTSMMYGLNMLDYPIENISTVNGQTVGASYTQYSLHDNMFTPLSTYALNSVTPVALVPSVPANTMDSHYEQRLSYVYNSTGNLVQQQKVGGPLYNYLWDYNNDLPTAAIVNATANDYAYTSFESGSAGNWSYSGTPVQDGTTPSGSYSYLASGGISASNLISTKTYNLSYWTNNSSPYTILGTINGYPVVLRTLNGWTNYMHRITGVSSVSINGTGSVDDLHLYPVNGQMSTYIYDPLIGMTASTDTKGSINYYDYDQDERLIDIKDLHQNIVKAYNYGYAGWNAAGSNNGVFTNNSTISQAFARNNCGTGYVGSQVLYTVNQGTYQSYISQADANAKAQDDLNRNGPDYANANGGCTIAPCIQPTLNITEASGNGSITITTNEVSFQSTTLVLEVYNNSTGNQVGQLILSSLATTVQLNTAPMMLTTGTTYKFVLTANGPLCNTTPVTTIMTL</sequence>
<organism evidence="3 4">
    <name type="scientific">Mucilaginibacter frigoritolerans</name>
    <dbReference type="NCBI Taxonomy" id="652788"/>
    <lineage>
        <taxon>Bacteria</taxon>
        <taxon>Pseudomonadati</taxon>
        <taxon>Bacteroidota</taxon>
        <taxon>Sphingobacteriia</taxon>
        <taxon>Sphingobacteriales</taxon>
        <taxon>Sphingobacteriaceae</taxon>
        <taxon>Mucilaginibacter</taxon>
    </lineage>
</organism>
<feature type="chain" id="PRO_5022186286" description="DUF5977 domain-containing protein" evidence="1">
    <location>
        <begin position="25"/>
        <end position="1476"/>
    </location>
</feature>
<comment type="caution">
    <text evidence="3">The sequence shown here is derived from an EMBL/GenBank/DDBJ whole genome shotgun (WGS) entry which is preliminary data.</text>
</comment>
<evidence type="ECO:0000313" key="3">
    <source>
        <dbReference type="EMBL" id="TWI95984.1"/>
    </source>
</evidence>
<dbReference type="EMBL" id="VLLI01000014">
    <property type="protein sequence ID" value="TWI95984.1"/>
    <property type="molecule type" value="Genomic_DNA"/>
</dbReference>
<keyword evidence="1" id="KW-0732">Signal</keyword>
<keyword evidence="4" id="KW-1185">Reference proteome</keyword>
<gene>
    <name evidence="3" type="ORF">JN11_04259</name>
</gene>
<evidence type="ECO:0000256" key="1">
    <source>
        <dbReference type="SAM" id="SignalP"/>
    </source>
</evidence>
<protein>
    <recommendedName>
        <fullName evidence="2">DUF5977 domain-containing protein</fullName>
    </recommendedName>
</protein>
<proteinExistence type="predicted"/>
<reference evidence="3 4" key="1">
    <citation type="submission" date="2019-07" db="EMBL/GenBank/DDBJ databases">
        <title>Genomic Encyclopedia of Archaeal and Bacterial Type Strains, Phase II (KMG-II): from individual species to whole genera.</title>
        <authorList>
            <person name="Goeker M."/>
        </authorList>
    </citation>
    <scope>NUCLEOTIDE SEQUENCE [LARGE SCALE GENOMIC DNA]</scope>
    <source>
        <strain evidence="3 4">ATCC BAA-1854</strain>
    </source>
</reference>
<evidence type="ECO:0000259" key="2">
    <source>
        <dbReference type="Pfam" id="PF19404"/>
    </source>
</evidence>
<name>A0A562TS06_9SPHI</name>